<dbReference type="KEGG" id="ccl:Clocl_2676"/>
<keyword evidence="2" id="KW-1185">Reference proteome</keyword>
<gene>
    <name evidence="1" type="ordered locus">Clocl_2676</name>
</gene>
<name>G8M280_ACECE</name>
<reference evidence="1 2" key="2">
    <citation type="journal article" date="2012" name="Stand. Genomic Sci.">
        <title>Complete Genome Sequence of Clostridium clariflavum DSM 19732.</title>
        <authorList>
            <person name="Izquierdo J.A."/>
            <person name="Goodwin L."/>
            <person name="Davenport K.W."/>
            <person name="Teshima H."/>
            <person name="Bruce D."/>
            <person name="Detter C."/>
            <person name="Tapia R."/>
            <person name="Han S."/>
            <person name="Land M."/>
            <person name="Hauser L."/>
            <person name="Jeffries C.D."/>
            <person name="Han J."/>
            <person name="Pitluck S."/>
            <person name="Nolan M."/>
            <person name="Chen A."/>
            <person name="Huntemann M."/>
            <person name="Mavromatis K."/>
            <person name="Mikhailova N."/>
            <person name="Liolios K."/>
            <person name="Woyke T."/>
            <person name="Lynd L.R."/>
        </authorList>
    </citation>
    <scope>NUCLEOTIDE SEQUENCE [LARGE SCALE GENOMIC DNA]</scope>
    <source>
        <strain evidence="2">DSM 19732 / NBRC 101661 / EBR45</strain>
    </source>
</reference>
<dbReference type="HOGENOM" id="CLU_2681152_0_0_9"/>
<organism evidence="1 2">
    <name type="scientific">Acetivibrio clariflavus (strain DSM 19732 / NBRC 101661 / EBR45)</name>
    <name type="common">Clostridium clariflavum</name>
    <dbReference type="NCBI Taxonomy" id="720554"/>
    <lineage>
        <taxon>Bacteria</taxon>
        <taxon>Bacillati</taxon>
        <taxon>Bacillota</taxon>
        <taxon>Clostridia</taxon>
        <taxon>Eubacteriales</taxon>
        <taxon>Oscillospiraceae</taxon>
        <taxon>Acetivibrio</taxon>
    </lineage>
</organism>
<reference evidence="2" key="1">
    <citation type="submission" date="2011-12" db="EMBL/GenBank/DDBJ databases">
        <title>Complete sequence of Clostridium clariflavum DSM 19732.</title>
        <authorList>
            <consortium name="US DOE Joint Genome Institute"/>
            <person name="Lucas S."/>
            <person name="Han J."/>
            <person name="Lapidus A."/>
            <person name="Cheng J.-F."/>
            <person name="Goodwin L."/>
            <person name="Pitluck S."/>
            <person name="Peters L."/>
            <person name="Teshima H."/>
            <person name="Detter J.C."/>
            <person name="Han C."/>
            <person name="Tapia R."/>
            <person name="Land M."/>
            <person name="Hauser L."/>
            <person name="Kyrpides N."/>
            <person name="Ivanova N."/>
            <person name="Pagani I."/>
            <person name="Kitzmiller T."/>
            <person name="Lynd L."/>
            <person name="Izquierdo J."/>
            <person name="Woyke T."/>
        </authorList>
    </citation>
    <scope>NUCLEOTIDE SEQUENCE [LARGE SCALE GENOMIC DNA]</scope>
    <source>
        <strain evidence="2">DSM 19732 / NBRC 101661 / EBR45</strain>
    </source>
</reference>
<sequence length="74" mass="8703">MENLEICFDFKTSNFELMKRLEEFCGELELSPNEVIEIAIDSFLNDFNEIIALWTCRKALIKRPYVKPKPGDVF</sequence>
<protein>
    <submittedName>
        <fullName evidence="1">Uncharacterized protein</fullName>
    </submittedName>
</protein>
<proteinExistence type="predicted"/>
<dbReference type="RefSeq" id="WP_014255797.1">
    <property type="nucleotide sequence ID" value="NC_016627.1"/>
</dbReference>
<evidence type="ECO:0000313" key="2">
    <source>
        <dbReference type="Proteomes" id="UP000005435"/>
    </source>
</evidence>
<evidence type="ECO:0000313" key="1">
    <source>
        <dbReference type="EMBL" id="AEV69239.1"/>
    </source>
</evidence>
<dbReference type="AlphaFoldDB" id="G8M280"/>
<dbReference type="EMBL" id="CP003065">
    <property type="protein sequence ID" value="AEV69239.1"/>
    <property type="molecule type" value="Genomic_DNA"/>
</dbReference>
<accession>G8M280</accession>
<dbReference type="Proteomes" id="UP000005435">
    <property type="component" value="Chromosome"/>
</dbReference>